<dbReference type="EMBL" id="JACXVP010000006">
    <property type="protein sequence ID" value="KAG5599022.1"/>
    <property type="molecule type" value="Genomic_DNA"/>
</dbReference>
<protein>
    <submittedName>
        <fullName evidence="2">Uncharacterized protein</fullName>
    </submittedName>
</protein>
<comment type="caution">
    <text evidence="2">The sequence shown here is derived from an EMBL/GenBank/DDBJ whole genome shotgun (WGS) entry which is preliminary data.</text>
</comment>
<sequence length="98" mass="10140">MPGVTSIVPYPLGATMDVSVSDVWITDCTIISSRSDRSPYMLFSHTSICSLSVCASDSSVATSSRYMSPMVAGGISEVAGGSTSSTASNSEVQSVDFK</sequence>
<accession>A0A9J5YJ77</accession>
<gene>
    <name evidence="2" type="ORF">H5410_030392</name>
</gene>
<dbReference type="AlphaFoldDB" id="A0A9J5YJ77"/>
<name>A0A9J5YJ77_SOLCO</name>
<organism evidence="2 3">
    <name type="scientific">Solanum commersonii</name>
    <name type="common">Commerson's wild potato</name>
    <name type="synonym">Commerson's nightshade</name>
    <dbReference type="NCBI Taxonomy" id="4109"/>
    <lineage>
        <taxon>Eukaryota</taxon>
        <taxon>Viridiplantae</taxon>
        <taxon>Streptophyta</taxon>
        <taxon>Embryophyta</taxon>
        <taxon>Tracheophyta</taxon>
        <taxon>Spermatophyta</taxon>
        <taxon>Magnoliopsida</taxon>
        <taxon>eudicotyledons</taxon>
        <taxon>Gunneridae</taxon>
        <taxon>Pentapetalae</taxon>
        <taxon>asterids</taxon>
        <taxon>lamiids</taxon>
        <taxon>Solanales</taxon>
        <taxon>Solanaceae</taxon>
        <taxon>Solanoideae</taxon>
        <taxon>Solaneae</taxon>
        <taxon>Solanum</taxon>
    </lineage>
</organism>
<evidence type="ECO:0000313" key="2">
    <source>
        <dbReference type="EMBL" id="KAG5599022.1"/>
    </source>
</evidence>
<proteinExistence type="predicted"/>
<evidence type="ECO:0000256" key="1">
    <source>
        <dbReference type="SAM" id="MobiDB-lite"/>
    </source>
</evidence>
<reference evidence="2 3" key="1">
    <citation type="submission" date="2020-09" db="EMBL/GenBank/DDBJ databases">
        <title>De no assembly of potato wild relative species, Solanum commersonii.</title>
        <authorList>
            <person name="Cho K."/>
        </authorList>
    </citation>
    <scope>NUCLEOTIDE SEQUENCE [LARGE SCALE GENOMIC DNA]</scope>
    <source>
        <strain evidence="2">LZ3.2</strain>
        <tissue evidence="2">Leaf</tissue>
    </source>
</reference>
<evidence type="ECO:0000313" key="3">
    <source>
        <dbReference type="Proteomes" id="UP000824120"/>
    </source>
</evidence>
<feature type="region of interest" description="Disordered" evidence="1">
    <location>
        <begin position="78"/>
        <end position="98"/>
    </location>
</feature>
<keyword evidence="3" id="KW-1185">Reference proteome</keyword>
<dbReference type="Proteomes" id="UP000824120">
    <property type="component" value="Chromosome 6"/>
</dbReference>